<protein>
    <submittedName>
        <fullName evidence="1">Uncharacterized protein</fullName>
    </submittedName>
</protein>
<feature type="non-terminal residue" evidence="1">
    <location>
        <position position="1"/>
    </location>
</feature>
<reference evidence="1 2" key="1">
    <citation type="journal article" date="2018" name="Front. Plant Sci.">
        <title>Red Clover (Trifolium pratense) and Zigzag Clover (T. medium) - A Picture of Genomic Similarities and Differences.</title>
        <authorList>
            <person name="Dluhosova J."/>
            <person name="Istvanek J."/>
            <person name="Nedelnik J."/>
            <person name="Repkova J."/>
        </authorList>
    </citation>
    <scope>NUCLEOTIDE SEQUENCE [LARGE SCALE GENOMIC DNA]</scope>
    <source>
        <strain evidence="2">cv. 10/8</strain>
        <tissue evidence="1">Leaf</tissue>
    </source>
</reference>
<name>A0A392QX14_9FABA</name>
<accession>A0A392QX14</accession>
<dbReference type="AlphaFoldDB" id="A0A392QX14"/>
<proteinExistence type="predicted"/>
<comment type="caution">
    <text evidence="1">The sequence shown here is derived from an EMBL/GenBank/DDBJ whole genome shotgun (WGS) entry which is preliminary data.</text>
</comment>
<organism evidence="1 2">
    <name type="scientific">Trifolium medium</name>
    <dbReference type="NCBI Taxonomy" id="97028"/>
    <lineage>
        <taxon>Eukaryota</taxon>
        <taxon>Viridiplantae</taxon>
        <taxon>Streptophyta</taxon>
        <taxon>Embryophyta</taxon>
        <taxon>Tracheophyta</taxon>
        <taxon>Spermatophyta</taxon>
        <taxon>Magnoliopsida</taxon>
        <taxon>eudicotyledons</taxon>
        <taxon>Gunneridae</taxon>
        <taxon>Pentapetalae</taxon>
        <taxon>rosids</taxon>
        <taxon>fabids</taxon>
        <taxon>Fabales</taxon>
        <taxon>Fabaceae</taxon>
        <taxon>Papilionoideae</taxon>
        <taxon>50 kb inversion clade</taxon>
        <taxon>NPAAA clade</taxon>
        <taxon>Hologalegina</taxon>
        <taxon>IRL clade</taxon>
        <taxon>Trifolieae</taxon>
        <taxon>Trifolium</taxon>
    </lineage>
</organism>
<dbReference type="Proteomes" id="UP000265520">
    <property type="component" value="Unassembled WGS sequence"/>
</dbReference>
<evidence type="ECO:0000313" key="1">
    <source>
        <dbReference type="EMBL" id="MCI28539.1"/>
    </source>
</evidence>
<dbReference type="EMBL" id="LXQA010166433">
    <property type="protein sequence ID" value="MCI28539.1"/>
    <property type="molecule type" value="Genomic_DNA"/>
</dbReference>
<sequence>VGIQHKPDDLNMKTTNLVEVNVMKDQHRHRHRTRHGH</sequence>
<evidence type="ECO:0000313" key="2">
    <source>
        <dbReference type="Proteomes" id="UP000265520"/>
    </source>
</evidence>
<keyword evidence="2" id="KW-1185">Reference proteome</keyword>